<dbReference type="EMBL" id="CP049055">
    <property type="protein sequence ID" value="QII10787.1"/>
    <property type="molecule type" value="Genomic_DNA"/>
</dbReference>
<gene>
    <name evidence="2" type="ORF">KsCSTR_14080</name>
    <name evidence="1" type="ORF">kuste3002</name>
</gene>
<organism evidence="1">
    <name type="scientific">Kuenenia stuttgartiensis</name>
    <dbReference type="NCBI Taxonomy" id="174633"/>
    <lineage>
        <taxon>Bacteria</taxon>
        <taxon>Pseudomonadati</taxon>
        <taxon>Planctomycetota</taxon>
        <taxon>Candidatus Brocadiia</taxon>
        <taxon>Candidatus Brocadiales</taxon>
        <taxon>Candidatus Brocadiaceae</taxon>
        <taxon>Candidatus Kuenenia</taxon>
    </lineage>
</organism>
<accession>Q1Q175</accession>
<dbReference type="AlphaFoldDB" id="Q1Q175"/>
<proteinExistence type="predicted"/>
<reference evidence="1" key="1">
    <citation type="journal article" date="2006" name="Nature">
        <title>Deciphering the evolution and metabolism of an anammox bacterium from a community genome.</title>
        <authorList>
            <person name="Strous M."/>
            <person name="Pelletier E."/>
            <person name="Mangenot S."/>
            <person name="Rattei T."/>
            <person name="Lehner A."/>
            <person name="Taylor M.W."/>
            <person name="Horn M."/>
            <person name="Daims H."/>
            <person name="Bartol-Mavel D."/>
            <person name="Wincker P."/>
            <person name="Barbe V."/>
            <person name="Fonknechten N."/>
            <person name="Vallenet D."/>
            <person name="Segurens B."/>
            <person name="Schenowitz-Truong C."/>
            <person name="Medigue C."/>
            <person name="Collingro A."/>
            <person name="Snel B."/>
            <person name="Dutilh B.E."/>
            <person name="OpDenCamp H.J.M."/>
            <person name="vanDerDrift C."/>
            <person name="Cirpus I."/>
            <person name="vanDePas-Schoonen K.T."/>
            <person name="Harhangi H.R."/>
            <person name="vanNiftrik L."/>
            <person name="Schmid M."/>
            <person name="Keltjens J."/>
            <person name="vanDeVossenberg J."/>
            <person name="Kartal B."/>
            <person name="Meier H."/>
            <person name="Frishman D."/>
            <person name="Huynen M.A."/>
            <person name="Mewes H."/>
            <person name="Weissenbach J."/>
            <person name="Jetten M.S.M."/>
            <person name="Wagner M."/>
            <person name="LePaslier D."/>
        </authorList>
    </citation>
    <scope>NUCLEOTIDE SEQUENCE</scope>
</reference>
<reference evidence="1" key="2">
    <citation type="submission" date="2006-01" db="EMBL/GenBank/DDBJ databases">
        <authorList>
            <person name="Genoscope"/>
        </authorList>
    </citation>
    <scope>NUCLEOTIDE SEQUENCE</scope>
</reference>
<sequence>MCAYSNRQMLRLDTMRQNTDIIGVFQKTKVLVRQAKLVKASWLKSQHECYFWSHLSESV</sequence>
<dbReference type="Proteomes" id="UP000501926">
    <property type="component" value="Chromosome"/>
</dbReference>
<reference evidence="2 3" key="3">
    <citation type="submission" date="2020-02" db="EMBL/GenBank/DDBJ databases">
        <title>Newly sequenced genome of strain CSTR1 showed variability in Candidatus Kuenenia stuttgartiensis genomes.</title>
        <authorList>
            <person name="Ding C."/>
            <person name="Adrian L."/>
        </authorList>
    </citation>
    <scope>NUCLEOTIDE SEQUENCE [LARGE SCALE GENOMIC DNA]</scope>
    <source>
        <strain evidence="2 3">CSTR1</strain>
    </source>
</reference>
<dbReference type="EMBL" id="CT573071">
    <property type="protein sequence ID" value="CAJ73756.1"/>
    <property type="molecule type" value="Genomic_DNA"/>
</dbReference>
<evidence type="ECO:0000313" key="3">
    <source>
        <dbReference type="Proteomes" id="UP000501926"/>
    </source>
</evidence>
<protein>
    <submittedName>
        <fullName evidence="1">Uncharacterized protein</fullName>
    </submittedName>
</protein>
<evidence type="ECO:0000313" key="2">
    <source>
        <dbReference type="EMBL" id="QII10787.1"/>
    </source>
</evidence>
<name>Q1Q175_KUEST</name>
<evidence type="ECO:0000313" key="1">
    <source>
        <dbReference type="EMBL" id="CAJ73756.1"/>
    </source>
</evidence>